<feature type="chain" id="PRO_5045988922" description="PepSY domain-containing protein" evidence="1">
    <location>
        <begin position="26"/>
        <end position="182"/>
    </location>
</feature>
<reference evidence="3" key="1">
    <citation type="journal article" date="2019" name="Int. J. Syst. Evol. Microbiol.">
        <title>The Global Catalogue of Microorganisms (GCM) 10K type strain sequencing project: providing services to taxonomists for standard genome sequencing and annotation.</title>
        <authorList>
            <consortium name="The Broad Institute Genomics Platform"/>
            <consortium name="The Broad Institute Genome Sequencing Center for Infectious Disease"/>
            <person name="Wu L."/>
            <person name="Ma J."/>
        </authorList>
    </citation>
    <scope>NUCLEOTIDE SEQUENCE [LARGE SCALE GENOMIC DNA]</scope>
    <source>
        <strain evidence="3">JCM 17805</strain>
    </source>
</reference>
<proteinExistence type="predicted"/>
<gene>
    <name evidence="2" type="ORF">GCM10023116_12290</name>
</gene>
<sequence>MKAFKISVAIACGSLITCATLPAFASQTSGSTVQQTQPDIPVLPLEKLLIKAKDKHPGMRIINTYSETTQKGKPVEKIYYLMPDNTGAWIMTLDQTNGKILDDHPYKFPEKADVIPLEKILQDVKEKYHVKKIVRTRLEQEDGRKLRVIYYIDKLKQQRTMVVDEKTGAVLSDRARKLTPTG</sequence>
<keyword evidence="3" id="KW-1185">Reference proteome</keyword>
<accession>A0ABP8V0T8</accession>
<feature type="signal peptide" evidence="1">
    <location>
        <begin position="1"/>
        <end position="25"/>
    </location>
</feature>
<evidence type="ECO:0008006" key="4">
    <source>
        <dbReference type="Google" id="ProtNLM"/>
    </source>
</evidence>
<comment type="caution">
    <text evidence="2">The sequence shown here is derived from an EMBL/GenBank/DDBJ whole genome shotgun (WGS) entry which is preliminary data.</text>
</comment>
<dbReference type="RefSeq" id="WP_345194692.1">
    <property type="nucleotide sequence ID" value="NZ_BAABFL010000114.1"/>
</dbReference>
<evidence type="ECO:0000313" key="3">
    <source>
        <dbReference type="Proteomes" id="UP001500604"/>
    </source>
</evidence>
<dbReference type="Proteomes" id="UP001500604">
    <property type="component" value="Unassembled WGS sequence"/>
</dbReference>
<evidence type="ECO:0000313" key="2">
    <source>
        <dbReference type="EMBL" id="GAA4648955.1"/>
    </source>
</evidence>
<dbReference type="EMBL" id="BAABFL010000114">
    <property type="protein sequence ID" value="GAA4648955.1"/>
    <property type="molecule type" value="Genomic_DNA"/>
</dbReference>
<keyword evidence="1" id="KW-0732">Signal</keyword>
<evidence type="ECO:0000256" key="1">
    <source>
        <dbReference type="SAM" id="SignalP"/>
    </source>
</evidence>
<name>A0ABP8V0T8_9GAMM</name>
<organism evidence="2 3">
    <name type="scientific">Kistimonas scapharcae</name>
    <dbReference type="NCBI Taxonomy" id="1036133"/>
    <lineage>
        <taxon>Bacteria</taxon>
        <taxon>Pseudomonadati</taxon>
        <taxon>Pseudomonadota</taxon>
        <taxon>Gammaproteobacteria</taxon>
        <taxon>Oceanospirillales</taxon>
        <taxon>Endozoicomonadaceae</taxon>
        <taxon>Kistimonas</taxon>
    </lineage>
</organism>
<protein>
    <recommendedName>
        <fullName evidence="4">PepSY domain-containing protein</fullName>
    </recommendedName>
</protein>